<dbReference type="AlphaFoldDB" id="A0A932MPH9"/>
<dbReference type="PANTHER" id="PTHR36305">
    <property type="entry name" value="PHOSPHATIDYLGLYCEROPHOSPHATASE A"/>
    <property type="match status" value="1"/>
</dbReference>
<dbReference type="CDD" id="cd06971">
    <property type="entry name" value="PgpA"/>
    <property type="match status" value="1"/>
</dbReference>
<evidence type="ECO:0000313" key="4">
    <source>
        <dbReference type="Proteomes" id="UP000782312"/>
    </source>
</evidence>
<feature type="transmembrane region" description="Helical" evidence="1">
    <location>
        <begin position="52"/>
        <end position="72"/>
    </location>
</feature>
<comment type="caution">
    <text evidence="3">The sequence shown here is derived from an EMBL/GenBank/DDBJ whole genome shotgun (WGS) entry which is preliminary data.</text>
</comment>
<dbReference type="Pfam" id="PF04608">
    <property type="entry name" value="PgpA"/>
    <property type="match status" value="1"/>
</dbReference>
<protein>
    <submittedName>
        <fullName evidence="3">Phosphatidylglycerophosphatase A</fullName>
    </submittedName>
</protein>
<feature type="transmembrane region" description="Helical" evidence="1">
    <location>
        <begin position="93"/>
        <end position="112"/>
    </location>
</feature>
<keyword evidence="1" id="KW-0812">Transmembrane</keyword>
<reference evidence="3" key="1">
    <citation type="submission" date="2020-07" db="EMBL/GenBank/DDBJ databases">
        <title>Huge and variable diversity of episymbiotic CPR bacteria and DPANN archaea in groundwater ecosystems.</title>
        <authorList>
            <person name="He C.Y."/>
            <person name="Keren R."/>
            <person name="Whittaker M."/>
            <person name="Farag I.F."/>
            <person name="Doudna J."/>
            <person name="Cate J.H.D."/>
            <person name="Banfield J.F."/>
        </authorList>
    </citation>
    <scope>NUCLEOTIDE SEQUENCE</scope>
    <source>
        <strain evidence="3">NC_groundwater_763_Ag_S-0.2um_68_21</strain>
    </source>
</reference>
<feature type="transmembrane region" description="Helical" evidence="1">
    <location>
        <begin position="132"/>
        <end position="152"/>
    </location>
</feature>
<organism evidence="3 4">
    <name type="scientific">Tectimicrobiota bacterium</name>
    <dbReference type="NCBI Taxonomy" id="2528274"/>
    <lineage>
        <taxon>Bacteria</taxon>
        <taxon>Pseudomonadati</taxon>
        <taxon>Nitrospinota/Tectimicrobiota group</taxon>
        <taxon>Candidatus Tectimicrobiota</taxon>
    </lineage>
</organism>
<dbReference type="PANTHER" id="PTHR36305:SF1">
    <property type="entry name" value="PHOSPHATIDYLGLYCEROPHOSPHATASE A"/>
    <property type="match status" value="1"/>
</dbReference>
<keyword evidence="1" id="KW-0472">Membrane</keyword>
<dbReference type="Proteomes" id="UP000782312">
    <property type="component" value="Unassembled WGS sequence"/>
</dbReference>
<dbReference type="EMBL" id="JACPUR010000016">
    <property type="protein sequence ID" value="MBI3127166.1"/>
    <property type="molecule type" value="Genomic_DNA"/>
</dbReference>
<dbReference type="PIRSF" id="PIRSF006162">
    <property type="entry name" value="PgpA"/>
    <property type="match status" value="1"/>
</dbReference>
<keyword evidence="1" id="KW-1133">Transmembrane helix</keyword>
<evidence type="ECO:0000313" key="3">
    <source>
        <dbReference type="EMBL" id="MBI3127166.1"/>
    </source>
</evidence>
<feature type="domain" description="YutG/PgpA" evidence="2">
    <location>
        <begin position="18"/>
        <end position="151"/>
    </location>
</feature>
<gene>
    <name evidence="3" type="ORF">HYZ11_06150</name>
</gene>
<evidence type="ECO:0000256" key="1">
    <source>
        <dbReference type="SAM" id="Phobius"/>
    </source>
</evidence>
<sequence>MNARAAERRAGASPAWMVATLGGLGRFPLTPGTAGSAAGLALYWAAYQAGAWLPFVLFILVAAAGLWSAGAVEREVDRKDPPEVVVDEAAGQMLCLLGAEPSLALLAAGLVVFRALDIAKPWRRLESLPGGWGIMADDLAAGAAGWVLLAVARATSLF</sequence>
<proteinExistence type="predicted"/>
<dbReference type="SUPFAM" id="SSF101307">
    <property type="entry name" value="YutG-like"/>
    <property type="match status" value="1"/>
</dbReference>
<dbReference type="InterPro" id="IPR007686">
    <property type="entry name" value="YutG/PgpA"/>
</dbReference>
<dbReference type="InterPro" id="IPR036681">
    <property type="entry name" value="PgpA-like_sf"/>
</dbReference>
<dbReference type="GO" id="GO:0006629">
    <property type="term" value="P:lipid metabolic process"/>
    <property type="evidence" value="ECO:0007669"/>
    <property type="project" value="InterPro"/>
</dbReference>
<dbReference type="GO" id="GO:0008962">
    <property type="term" value="F:phosphatidylglycerophosphatase activity"/>
    <property type="evidence" value="ECO:0007669"/>
    <property type="project" value="InterPro"/>
</dbReference>
<accession>A0A932MPH9</accession>
<evidence type="ECO:0000259" key="2">
    <source>
        <dbReference type="Pfam" id="PF04608"/>
    </source>
</evidence>
<name>A0A932MPH9_UNCTE</name>
<dbReference type="InterPro" id="IPR026037">
    <property type="entry name" value="PgpA"/>
</dbReference>